<sequence length="160" mass="17379">IAAINGPAIGVGLTMSLACDIRIASERATFSVRFVKVGLTPECGSSRNLPSVVGLGNALYLALTGRIVDAAEARERGLVDRVVPHERLMDEAMALAEEIAANPGDAVWAAKRLLHENAAETDLRRVVTQEGHVLRQVRVLPDHAEAVRAFIEKREPHFNR</sequence>
<comment type="caution">
    <text evidence="2">The sequence shown here is derived from an EMBL/GenBank/DDBJ whole genome shotgun (WGS) entry which is preliminary data.</text>
</comment>
<organism evidence="2">
    <name type="scientific">marine sediment metagenome</name>
    <dbReference type="NCBI Taxonomy" id="412755"/>
    <lineage>
        <taxon>unclassified sequences</taxon>
        <taxon>metagenomes</taxon>
        <taxon>ecological metagenomes</taxon>
    </lineage>
</organism>
<dbReference type="InterPro" id="IPR051053">
    <property type="entry name" value="ECH/Chromodomain_protein"/>
</dbReference>
<dbReference type="Pfam" id="PF00378">
    <property type="entry name" value="ECH_1"/>
    <property type="match status" value="1"/>
</dbReference>
<dbReference type="PANTHER" id="PTHR43684">
    <property type="match status" value="1"/>
</dbReference>
<name>X0VI26_9ZZZZ</name>
<dbReference type="SUPFAM" id="SSF52096">
    <property type="entry name" value="ClpP/crotonase"/>
    <property type="match status" value="1"/>
</dbReference>
<dbReference type="CDD" id="cd06558">
    <property type="entry name" value="crotonase-like"/>
    <property type="match status" value="1"/>
</dbReference>
<dbReference type="Gene3D" id="3.90.226.10">
    <property type="entry name" value="2-enoyl-CoA Hydratase, Chain A, domain 1"/>
    <property type="match status" value="1"/>
</dbReference>
<dbReference type="AlphaFoldDB" id="X0VI26"/>
<reference evidence="2" key="1">
    <citation type="journal article" date="2014" name="Front. Microbiol.">
        <title>High frequency of phylogenetically diverse reductive dehalogenase-homologous genes in deep subseafloor sedimentary metagenomes.</title>
        <authorList>
            <person name="Kawai M."/>
            <person name="Futagami T."/>
            <person name="Toyoda A."/>
            <person name="Takaki Y."/>
            <person name="Nishi S."/>
            <person name="Hori S."/>
            <person name="Arai W."/>
            <person name="Tsubouchi T."/>
            <person name="Morono Y."/>
            <person name="Uchiyama I."/>
            <person name="Ito T."/>
            <person name="Fujiyama A."/>
            <person name="Inagaki F."/>
            <person name="Takami H."/>
        </authorList>
    </citation>
    <scope>NUCLEOTIDE SEQUENCE</scope>
    <source>
        <strain evidence="2">Expedition CK06-06</strain>
    </source>
</reference>
<dbReference type="PANTHER" id="PTHR43684:SF4">
    <property type="entry name" value="ENOYL-COA HYDRATASE_ISOMERASE FAMILY PROTEIN (AFU_ORTHOLOGUE AFUA_1G01890)"/>
    <property type="match status" value="1"/>
</dbReference>
<evidence type="ECO:0000256" key="1">
    <source>
        <dbReference type="ARBA" id="ARBA00005254"/>
    </source>
</evidence>
<protein>
    <recommendedName>
        <fullName evidence="3">Enoyl-CoA hydratase</fullName>
    </recommendedName>
</protein>
<dbReference type="InterPro" id="IPR029045">
    <property type="entry name" value="ClpP/crotonase-like_dom_sf"/>
</dbReference>
<gene>
    <name evidence="2" type="ORF">S01H1_37412</name>
</gene>
<dbReference type="InterPro" id="IPR001753">
    <property type="entry name" value="Enoyl-CoA_hydra/iso"/>
</dbReference>
<dbReference type="EMBL" id="BARS01023496">
    <property type="protein sequence ID" value="GAG12133.1"/>
    <property type="molecule type" value="Genomic_DNA"/>
</dbReference>
<feature type="non-terminal residue" evidence="2">
    <location>
        <position position="1"/>
    </location>
</feature>
<evidence type="ECO:0008006" key="3">
    <source>
        <dbReference type="Google" id="ProtNLM"/>
    </source>
</evidence>
<evidence type="ECO:0000313" key="2">
    <source>
        <dbReference type="EMBL" id="GAG12133.1"/>
    </source>
</evidence>
<proteinExistence type="inferred from homology"/>
<comment type="similarity">
    <text evidence="1">Belongs to the enoyl-CoA hydratase/isomerase family.</text>
</comment>
<accession>X0VI26</accession>